<name>A0A7J6MVW8_PERCH</name>
<accession>A0A7J6MVW8</accession>
<gene>
    <name evidence="1" type="primary">BCS1L_1</name>
    <name evidence="1" type="ORF">FOL47_007339</name>
</gene>
<organism evidence="1 2">
    <name type="scientific">Perkinsus chesapeaki</name>
    <name type="common">Clam parasite</name>
    <name type="synonym">Perkinsus andrewsi</name>
    <dbReference type="NCBI Taxonomy" id="330153"/>
    <lineage>
        <taxon>Eukaryota</taxon>
        <taxon>Sar</taxon>
        <taxon>Alveolata</taxon>
        <taxon>Perkinsozoa</taxon>
        <taxon>Perkinsea</taxon>
        <taxon>Perkinsida</taxon>
        <taxon>Perkinsidae</taxon>
        <taxon>Perkinsus</taxon>
    </lineage>
</organism>
<proteinExistence type="predicted"/>
<comment type="caution">
    <text evidence="1">The sequence shown here is derived from an EMBL/GenBank/DDBJ whole genome shotgun (WGS) entry which is preliminary data.</text>
</comment>
<sequence>MLGWRCRASSMGGQDLLLLRLLPGHGRRRKPLLVAFLILTVFVLLLRPVVADEYTGYCRWVSQDDTLTNYEGVHEAYVSFDNTDQTAGWLSLYVDMSAGGDPSTREVYLCQSEYATVVQTYPNGSSPVSIPQSKVSVTYHSMSLCVSKAFNFMKDAGLIQRDTADLTYLLIALNETWY</sequence>
<dbReference type="EMBL" id="JAAPAO010000043">
    <property type="protein sequence ID" value="KAF4675748.1"/>
    <property type="molecule type" value="Genomic_DNA"/>
</dbReference>
<keyword evidence="2" id="KW-1185">Reference proteome</keyword>
<protein>
    <submittedName>
        <fullName evidence="1">Mitochondrial chaperone</fullName>
    </submittedName>
</protein>
<evidence type="ECO:0000313" key="1">
    <source>
        <dbReference type="EMBL" id="KAF4675748.1"/>
    </source>
</evidence>
<dbReference type="AlphaFoldDB" id="A0A7J6MVW8"/>
<dbReference type="Proteomes" id="UP000591131">
    <property type="component" value="Unassembled WGS sequence"/>
</dbReference>
<evidence type="ECO:0000313" key="2">
    <source>
        <dbReference type="Proteomes" id="UP000591131"/>
    </source>
</evidence>
<reference evidence="1 2" key="1">
    <citation type="submission" date="2020-04" db="EMBL/GenBank/DDBJ databases">
        <title>Perkinsus chesapeaki whole genome sequence.</title>
        <authorList>
            <person name="Bogema D.R."/>
        </authorList>
    </citation>
    <scope>NUCLEOTIDE SEQUENCE [LARGE SCALE GENOMIC DNA]</scope>
    <source>
        <strain evidence="1">ATCC PRA-425</strain>
    </source>
</reference>